<name>A0A2P8G917_9BACT</name>
<dbReference type="PANTHER" id="PTHR21621:SF0">
    <property type="entry name" value="BETA-CITRYLGLUTAMATE SYNTHASE B-RELATED"/>
    <property type="match status" value="1"/>
</dbReference>
<sequence length="434" mass="47326">MKKIGILFGMENTFPNAFIERVNSKGEDGIIAEAVTIDKVIQAAPNEYAVIIDRISQDVPFYRSFLKNAALTGTAVINNPFWWSADEKFFNNALAEKLGIPVPKTVLLPSKQRPDNTSETSFRNLAFPMAWEEIFQYVGFPAYMKPHDGGGWKSVYRVVNPQDMWIKHEETGQLVMMLQEEIVFDDYVRCYCIGQKDVLVMPYEPRNPHHLRYAADLKAQGEEREKLLETIKDYTLKLNIALGYDFNTVEFAVRGGIPYAIDFCNPAPDADIYSVGRDNFEWVVEAAANMAIERAKAQVPGQINLTWGTFINQAVNGIPAAAQAAPAVEAPAPAAKSAAKPAEPAKPKTPAKTAKTAEKAPAAAKAPKAAAAKPVKEATPSATEVKVKAVTPKKPAKSLGAIATEPIAEAEPKIPTTKAAATKAPAKNSKLKKS</sequence>
<dbReference type="PANTHER" id="PTHR21621">
    <property type="entry name" value="RIBOSOMAL PROTEIN S6 MODIFICATION PROTEIN"/>
    <property type="match status" value="1"/>
</dbReference>
<feature type="region of interest" description="Disordered" evidence="2">
    <location>
        <begin position="332"/>
        <end position="434"/>
    </location>
</feature>
<dbReference type="GO" id="GO:0046872">
    <property type="term" value="F:metal ion binding"/>
    <property type="evidence" value="ECO:0007669"/>
    <property type="project" value="InterPro"/>
</dbReference>
<dbReference type="SUPFAM" id="SSF56059">
    <property type="entry name" value="Glutathione synthetase ATP-binding domain-like"/>
    <property type="match status" value="1"/>
</dbReference>
<dbReference type="Proteomes" id="UP000241964">
    <property type="component" value="Unassembled WGS sequence"/>
</dbReference>
<evidence type="ECO:0000256" key="1">
    <source>
        <dbReference type="PROSITE-ProRule" id="PRU00409"/>
    </source>
</evidence>
<protein>
    <submittedName>
        <fullName evidence="4">Glutathione synthase/RimK-type ligase-like ATP-grasp enzyme</fullName>
    </submittedName>
</protein>
<keyword evidence="1" id="KW-0547">Nucleotide-binding</keyword>
<proteinExistence type="predicted"/>
<accession>A0A2P8G917</accession>
<feature type="compositionally biased region" description="Low complexity" evidence="2">
    <location>
        <begin position="332"/>
        <end position="393"/>
    </location>
</feature>
<dbReference type="PROSITE" id="PS50975">
    <property type="entry name" value="ATP_GRASP"/>
    <property type="match status" value="1"/>
</dbReference>
<evidence type="ECO:0000259" key="3">
    <source>
        <dbReference type="PROSITE" id="PS50975"/>
    </source>
</evidence>
<keyword evidence="1" id="KW-0067">ATP-binding</keyword>
<dbReference type="GO" id="GO:0005737">
    <property type="term" value="C:cytoplasm"/>
    <property type="evidence" value="ECO:0007669"/>
    <property type="project" value="TreeGrafter"/>
</dbReference>
<feature type="compositionally biased region" description="Low complexity" evidence="2">
    <location>
        <begin position="401"/>
        <end position="427"/>
    </location>
</feature>
<keyword evidence="4" id="KW-0436">Ligase</keyword>
<reference evidence="4 5" key="1">
    <citation type="submission" date="2018-03" db="EMBL/GenBank/DDBJ databases">
        <title>Genomic Encyclopedia of Archaeal and Bacterial Type Strains, Phase II (KMG-II): from individual species to whole genera.</title>
        <authorList>
            <person name="Goeker M."/>
        </authorList>
    </citation>
    <scope>NUCLEOTIDE SEQUENCE [LARGE SCALE GENOMIC DNA]</scope>
    <source>
        <strain evidence="4 5">DSM 29057</strain>
    </source>
</reference>
<evidence type="ECO:0000256" key="2">
    <source>
        <dbReference type="SAM" id="MobiDB-lite"/>
    </source>
</evidence>
<dbReference type="InterPro" id="IPR011761">
    <property type="entry name" value="ATP-grasp"/>
</dbReference>
<dbReference type="GO" id="GO:0009432">
    <property type="term" value="P:SOS response"/>
    <property type="evidence" value="ECO:0007669"/>
    <property type="project" value="TreeGrafter"/>
</dbReference>
<dbReference type="GO" id="GO:0005524">
    <property type="term" value="F:ATP binding"/>
    <property type="evidence" value="ECO:0007669"/>
    <property type="project" value="UniProtKB-UniRule"/>
</dbReference>
<dbReference type="AlphaFoldDB" id="A0A2P8G917"/>
<dbReference type="GO" id="GO:0018169">
    <property type="term" value="F:ribosomal S6-glutamic acid ligase activity"/>
    <property type="evidence" value="ECO:0007669"/>
    <property type="project" value="TreeGrafter"/>
</dbReference>
<dbReference type="EMBL" id="PYAS01000004">
    <property type="protein sequence ID" value="PSL30473.1"/>
    <property type="molecule type" value="Genomic_DNA"/>
</dbReference>
<dbReference type="RefSeq" id="WP_106595340.1">
    <property type="nucleotide sequence ID" value="NZ_PYAS01000004.1"/>
</dbReference>
<organism evidence="4 5">
    <name type="scientific">Dyadobacter jiangsuensis</name>
    <dbReference type="NCBI Taxonomy" id="1591085"/>
    <lineage>
        <taxon>Bacteria</taxon>
        <taxon>Pseudomonadati</taxon>
        <taxon>Bacteroidota</taxon>
        <taxon>Cytophagia</taxon>
        <taxon>Cytophagales</taxon>
        <taxon>Spirosomataceae</taxon>
        <taxon>Dyadobacter</taxon>
    </lineage>
</organism>
<feature type="domain" description="ATP-grasp" evidence="3">
    <location>
        <begin position="92"/>
        <end position="301"/>
    </location>
</feature>
<keyword evidence="5" id="KW-1185">Reference proteome</keyword>
<dbReference type="OrthoDB" id="108548at2"/>
<evidence type="ECO:0000313" key="4">
    <source>
        <dbReference type="EMBL" id="PSL30473.1"/>
    </source>
</evidence>
<comment type="caution">
    <text evidence="4">The sequence shown here is derived from an EMBL/GenBank/DDBJ whole genome shotgun (WGS) entry which is preliminary data.</text>
</comment>
<evidence type="ECO:0000313" key="5">
    <source>
        <dbReference type="Proteomes" id="UP000241964"/>
    </source>
</evidence>
<gene>
    <name evidence="4" type="ORF">CLV60_104415</name>
</gene>